<evidence type="ECO:0000259" key="4">
    <source>
        <dbReference type="Pfam" id="PF07687"/>
    </source>
</evidence>
<keyword evidence="2 5" id="KW-0378">Hydrolase</keyword>
<dbReference type="EMBL" id="JAANOU010000001">
    <property type="protein sequence ID" value="NIH79852.1"/>
    <property type="molecule type" value="Genomic_DNA"/>
</dbReference>
<dbReference type="GO" id="GO:0004180">
    <property type="term" value="F:carboxypeptidase activity"/>
    <property type="evidence" value="ECO:0007669"/>
    <property type="project" value="UniProtKB-KW"/>
</dbReference>
<dbReference type="CDD" id="cd03885">
    <property type="entry name" value="M20_CPDG2"/>
    <property type="match status" value="1"/>
</dbReference>
<dbReference type="PIRSF" id="PIRSF037238">
    <property type="entry name" value="Carboxypeptidase_G2"/>
    <property type="match status" value="1"/>
</dbReference>
<evidence type="ECO:0000313" key="5">
    <source>
        <dbReference type="EMBL" id="NIH79852.1"/>
    </source>
</evidence>
<keyword evidence="5" id="KW-0121">Carboxypeptidase</keyword>
<dbReference type="Gene3D" id="3.40.630.10">
    <property type="entry name" value="Zn peptidases"/>
    <property type="match status" value="1"/>
</dbReference>
<dbReference type="InterPro" id="IPR002933">
    <property type="entry name" value="Peptidase_M20"/>
</dbReference>
<dbReference type="Proteomes" id="UP000754495">
    <property type="component" value="Unassembled WGS sequence"/>
</dbReference>
<name>A0ABX0SV94_9PSEU</name>
<evidence type="ECO:0000256" key="3">
    <source>
        <dbReference type="SAM" id="MobiDB-lite"/>
    </source>
</evidence>
<accession>A0ABX0SV94</accession>
<feature type="domain" description="Peptidase M20 dimerisation" evidence="4">
    <location>
        <begin position="184"/>
        <end position="280"/>
    </location>
</feature>
<evidence type="ECO:0000256" key="2">
    <source>
        <dbReference type="ARBA" id="ARBA00022801"/>
    </source>
</evidence>
<dbReference type="Gene3D" id="3.30.70.360">
    <property type="match status" value="1"/>
</dbReference>
<dbReference type="PANTHER" id="PTHR43808:SF9">
    <property type="entry name" value="BLL0789 PROTEIN"/>
    <property type="match status" value="1"/>
</dbReference>
<protein>
    <submittedName>
        <fullName evidence="5">Glutamate carboxypeptidase</fullName>
        <ecNumber evidence="5">3.4.17.11</ecNumber>
    </submittedName>
</protein>
<dbReference type="InterPro" id="IPR017150">
    <property type="entry name" value="Pept_M20_glutamate_carboxypep"/>
</dbReference>
<gene>
    <name evidence="5" type="ORF">FHX46_002382</name>
</gene>
<dbReference type="Pfam" id="PF01546">
    <property type="entry name" value="Peptidase_M20"/>
    <property type="match status" value="1"/>
</dbReference>
<dbReference type="Pfam" id="PF07687">
    <property type="entry name" value="M20_dimer"/>
    <property type="match status" value="1"/>
</dbReference>
<proteinExistence type="predicted"/>
<dbReference type="EC" id="3.4.17.11" evidence="5"/>
<keyword evidence="5" id="KW-0645">Protease</keyword>
<reference evidence="5 6" key="1">
    <citation type="submission" date="2020-03" db="EMBL/GenBank/DDBJ databases">
        <title>Sequencing the genomes of 1000 actinobacteria strains.</title>
        <authorList>
            <person name="Klenk H.-P."/>
        </authorList>
    </citation>
    <scope>NUCLEOTIDE SEQUENCE [LARGE SCALE GENOMIC DNA]</scope>
    <source>
        <strain evidence="5 6">DSM 45668</strain>
    </source>
</reference>
<dbReference type="InterPro" id="IPR011650">
    <property type="entry name" value="Peptidase_M20_dimer"/>
</dbReference>
<keyword evidence="6" id="KW-1185">Reference proteome</keyword>
<evidence type="ECO:0000256" key="1">
    <source>
        <dbReference type="ARBA" id="ARBA00022723"/>
    </source>
</evidence>
<dbReference type="SUPFAM" id="SSF55031">
    <property type="entry name" value="Bacterial exopeptidase dimerisation domain"/>
    <property type="match status" value="1"/>
</dbReference>
<evidence type="ECO:0000313" key="6">
    <source>
        <dbReference type="Proteomes" id="UP000754495"/>
    </source>
</evidence>
<comment type="caution">
    <text evidence="5">The sequence shown here is derived from an EMBL/GenBank/DDBJ whole genome shotgun (WGS) entry which is preliminary data.</text>
</comment>
<feature type="region of interest" description="Disordered" evidence="3">
    <location>
        <begin position="379"/>
        <end position="400"/>
    </location>
</feature>
<dbReference type="InterPro" id="IPR036264">
    <property type="entry name" value="Bact_exopeptidase_dim_dom"/>
</dbReference>
<dbReference type="SUPFAM" id="SSF53187">
    <property type="entry name" value="Zn-dependent exopeptidases"/>
    <property type="match status" value="1"/>
</dbReference>
<dbReference type="PANTHER" id="PTHR43808">
    <property type="entry name" value="ACETYLORNITHINE DEACETYLASE"/>
    <property type="match status" value="1"/>
</dbReference>
<organism evidence="5 6">
    <name type="scientific">Amycolatopsis viridis</name>
    <dbReference type="NCBI Taxonomy" id="185678"/>
    <lineage>
        <taxon>Bacteria</taxon>
        <taxon>Bacillati</taxon>
        <taxon>Actinomycetota</taxon>
        <taxon>Actinomycetes</taxon>
        <taxon>Pseudonocardiales</taxon>
        <taxon>Pseudonocardiaceae</taxon>
        <taxon>Amycolatopsis</taxon>
    </lineage>
</organism>
<keyword evidence="1" id="KW-0479">Metal-binding</keyword>
<dbReference type="RefSeq" id="WP_313886100.1">
    <property type="nucleotide sequence ID" value="NZ_JAANOU010000001.1"/>
</dbReference>
<dbReference type="InterPro" id="IPR050072">
    <property type="entry name" value="Peptidase_M20A"/>
</dbReference>
<sequence length="400" mass="40810">MTDVRALHEWVRGHRAQMIDDLAACTGLETPSTDRLLLEAGLSWLDGWLRARLGEPSAVRVTKGGPFGDVRVYDYAGSDAAPVLLLCHYDTVWPPGTLAHWPFTVDGDRATGPGVFDMKAGLVQAVWALRALDAAGLPRPPVRLLLNGDEEIGSPVSRPVIESAASGVRAALVFEAAAGGAVKTARKGVGIYRVTTTGVAAHAGLDPAKGASAVDEIARVVLALHGLTDPAAGTTVNVGVISGGTRGNVIAGSASGEVDVRVSTAAEAGRIEAALAALTAADPRATVTVTGGWNRPVMERSAGIAELFTLARGLAAQLGVPLRECAVGGASDGNFVAALGVPVLDGLGAVGDGAHARHEHVSVAGMLERTALAAAVLTELDGPAGAHPPSRKARPRGESR</sequence>